<comment type="caution">
    <text evidence="1">The sequence shown here is derived from an EMBL/GenBank/DDBJ whole genome shotgun (WGS) entry which is preliminary data.</text>
</comment>
<accession>A0ABN9Q2P6</accession>
<protein>
    <submittedName>
        <fullName evidence="1">Uncharacterized protein</fullName>
    </submittedName>
</protein>
<organism evidence="1 2">
    <name type="scientific">Prorocentrum cordatum</name>
    <dbReference type="NCBI Taxonomy" id="2364126"/>
    <lineage>
        <taxon>Eukaryota</taxon>
        <taxon>Sar</taxon>
        <taxon>Alveolata</taxon>
        <taxon>Dinophyceae</taxon>
        <taxon>Prorocentrales</taxon>
        <taxon>Prorocentraceae</taxon>
        <taxon>Prorocentrum</taxon>
    </lineage>
</organism>
<name>A0ABN9Q2P6_9DINO</name>
<keyword evidence="2" id="KW-1185">Reference proteome</keyword>
<dbReference type="EMBL" id="CAUYUJ010002250">
    <property type="protein sequence ID" value="CAK0799940.1"/>
    <property type="molecule type" value="Genomic_DNA"/>
</dbReference>
<gene>
    <name evidence="1" type="ORF">PCOR1329_LOCUS8250</name>
</gene>
<reference evidence="1" key="1">
    <citation type="submission" date="2023-10" db="EMBL/GenBank/DDBJ databases">
        <authorList>
            <person name="Chen Y."/>
            <person name="Shah S."/>
            <person name="Dougan E. K."/>
            <person name="Thang M."/>
            <person name="Chan C."/>
        </authorList>
    </citation>
    <scope>NUCLEOTIDE SEQUENCE [LARGE SCALE GENOMIC DNA]</scope>
</reference>
<proteinExistence type="predicted"/>
<dbReference type="Proteomes" id="UP001189429">
    <property type="component" value="Unassembled WGS sequence"/>
</dbReference>
<sequence length="432" mass="47046">MTEYIKALKDIDKMDSSYKEEKLPPMVTTDTLEAYQKLAEAKHAIIMDPAAPPEHVDRAVLQKWQEVLSEATILFPMVEPLSQAMLSVGTKLQDMTRDAQLDDVRDKLEKLARPHDDDRESDWLQAFALTDCSAVIKLMTEIRITAEHPLASIAVRLANAIVHCLSTEIGGGRVDDARLHETVVVAAGLANQCGTSLDGLAVKTAALGKTLAVKSIHQDLLARGPATHAIATGSNFELVVSLTRATAQLHELQKGGAEGGGFPAVVGNVLEDAQTFLRAMRGEYAQGACVNLNGKINEAKAISGGMGEKYWIEHFKGETWDDFMKHAERAVLKQNPDDVALALHQTHADAGGIEQKAELVDLAKQGLCKLDTTKFQGCLMYHFSSEKTAASLRSRVQAEVKAFKAKHEDYAKALPSLLGTQVKEALAMKLKF</sequence>
<evidence type="ECO:0000313" key="2">
    <source>
        <dbReference type="Proteomes" id="UP001189429"/>
    </source>
</evidence>
<evidence type="ECO:0000313" key="1">
    <source>
        <dbReference type="EMBL" id="CAK0799940.1"/>
    </source>
</evidence>